<dbReference type="SUPFAM" id="SSF53335">
    <property type="entry name" value="S-adenosyl-L-methionine-dependent methyltransferases"/>
    <property type="match status" value="1"/>
</dbReference>
<accession>A0A0F9UHH6</accession>
<gene>
    <name evidence="1" type="ORF">LCGC14_0528950</name>
</gene>
<organism evidence="1">
    <name type="scientific">marine sediment metagenome</name>
    <dbReference type="NCBI Taxonomy" id="412755"/>
    <lineage>
        <taxon>unclassified sequences</taxon>
        <taxon>metagenomes</taxon>
        <taxon>ecological metagenomes</taxon>
    </lineage>
</organism>
<dbReference type="InterPro" id="IPR029063">
    <property type="entry name" value="SAM-dependent_MTases_sf"/>
</dbReference>
<evidence type="ECO:0008006" key="2">
    <source>
        <dbReference type="Google" id="ProtNLM"/>
    </source>
</evidence>
<comment type="caution">
    <text evidence="1">The sequence shown here is derived from an EMBL/GenBank/DDBJ whole genome shotgun (WGS) entry which is preliminary data.</text>
</comment>
<sequence length="335" mass="37967">MKHNKNPEDFLSSPGLFGAPASMGSMSALHRKYTFPPFSVLNSRDGDWQRRKKAWIRLGIRSEVGRDAKRERDSAHGPTVAVWHREHKVSSRGDEYTTKLKKRTAGYVQGYSIFDPVLCELMYNWFCPAGGQIIDPFAGGSVRGIVAGMLGYRYWGCDLRREQVVANREQRSAICPEAPIVWMCGDSYRRIRKAPLADFFFTCPPYGDLEVYSDDPAELSAMSHPDFIEQYRATIRRSVRRLRPNRFAGIVVGDFRNKKTGELRGFVGETVDAFRDAGLSFYNDMVLTTSIITLVIRINKQFDVGRKIGKSHQNVLLFVKGDPREATKAILEGLK</sequence>
<protein>
    <recommendedName>
        <fullName evidence="2">DNA methylase N-4/N-6 domain-containing protein</fullName>
    </recommendedName>
</protein>
<dbReference type="Gene3D" id="3.40.50.150">
    <property type="entry name" value="Vaccinia Virus protein VP39"/>
    <property type="match status" value="2"/>
</dbReference>
<reference evidence="1" key="1">
    <citation type="journal article" date="2015" name="Nature">
        <title>Complex archaea that bridge the gap between prokaryotes and eukaryotes.</title>
        <authorList>
            <person name="Spang A."/>
            <person name="Saw J.H."/>
            <person name="Jorgensen S.L."/>
            <person name="Zaremba-Niedzwiedzka K."/>
            <person name="Martijn J."/>
            <person name="Lind A.E."/>
            <person name="van Eijk R."/>
            <person name="Schleper C."/>
            <person name="Guy L."/>
            <person name="Ettema T.J."/>
        </authorList>
    </citation>
    <scope>NUCLEOTIDE SEQUENCE</scope>
</reference>
<evidence type="ECO:0000313" key="1">
    <source>
        <dbReference type="EMBL" id="KKN60696.1"/>
    </source>
</evidence>
<dbReference type="EMBL" id="LAZR01000685">
    <property type="protein sequence ID" value="KKN60696.1"/>
    <property type="molecule type" value="Genomic_DNA"/>
</dbReference>
<name>A0A0F9UHH6_9ZZZZ</name>
<proteinExistence type="predicted"/>
<dbReference type="AlphaFoldDB" id="A0A0F9UHH6"/>